<proteinExistence type="inferred from homology"/>
<evidence type="ECO:0000256" key="11">
    <source>
        <dbReference type="PIRSR" id="PIRSR006268-2"/>
    </source>
</evidence>
<evidence type="ECO:0000256" key="9">
    <source>
        <dbReference type="ARBA" id="ARBA00048540"/>
    </source>
</evidence>
<evidence type="ECO:0000256" key="8">
    <source>
        <dbReference type="ARBA" id="ARBA00031306"/>
    </source>
</evidence>
<comment type="catalytic activity">
    <reaction evidence="9 10 12">
        <text>L-threonyl-[protein] + FAD = FMN-L-threonyl-[protein] + AMP + H(+)</text>
        <dbReference type="Rhea" id="RHEA:36847"/>
        <dbReference type="Rhea" id="RHEA-COMP:11060"/>
        <dbReference type="Rhea" id="RHEA-COMP:11061"/>
        <dbReference type="ChEBI" id="CHEBI:15378"/>
        <dbReference type="ChEBI" id="CHEBI:30013"/>
        <dbReference type="ChEBI" id="CHEBI:57692"/>
        <dbReference type="ChEBI" id="CHEBI:74257"/>
        <dbReference type="ChEBI" id="CHEBI:456215"/>
        <dbReference type="EC" id="2.7.1.180"/>
    </reaction>
</comment>
<evidence type="ECO:0000256" key="6">
    <source>
        <dbReference type="ARBA" id="ARBA00022827"/>
    </source>
</evidence>
<keyword evidence="4 10" id="KW-0808">Transferase</keyword>
<reference evidence="14" key="1">
    <citation type="submission" date="2016-12" db="EMBL/GenBank/DDBJ databases">
        <authorList>
            <person name="Varghese N."/>
            <person name="Submissions S."/>
        </authorList>
    </citation>
    <scope>NUCLEOTIDE SEQUENCE [LARGE SCALE GENOMIC DNA]</scope>
    <source>
        <strain evidence="14">DSM 11544</strain>
    </source>
</reference>
<dbReference type="GO" id="GO:0016740">
    <property type="term" value="F:transferase activity"/>
    <property type="evidence" value="ECO:0007669"/>
    <property type="project" value="UniProtKB-UniRule"/>
</dbReference>
<feature type="binding site" evidence="11">
    <location>
        <position position="188"/>
    </location>
    <ligand>
        <name>Mg(2+)</name>
        <dbReference type="ChEBI" id="CHEBI:18420"/>
    </ligand>
</feature>
<evidence type="ECO:0000256" key="10">
    <source>
        <dbReference type="PIRNR" id="PIRNR006268"/>
    </source>
</evidence>
<dbReference type="PANTHER" id="PTHR30040">
    <property type="entry name" value="THIAMINE BIOSYNTHESIS LIPOPROTEIN APBE"/>
    <property type="match status" value="1"/>
</dbReference>
<accession>A0A1M7UUU3</accession>
<organism evidence="13 14">
    <name type="scientific">Desulfitobacterium chlororespirans DSM 11544</name>
    <dbReference type="NCBI Taxonomy" id="1121395"/>
    <lineage>
        <taxon>Bacteria</taxon>
        <taxon>Bacillati</taxon>
        <taxon>Bacillota</taxon>
        <taxon>Clostridia</taxon>
        <taxon>Eubacteriales</taxon>
        <taxon>Desulfitobacteriaceae</taxon>
        <taxon>Desulfitobacterium</taxon>
    </lineage>
</organism>
<keyword evidence="14" id="KW-1185">Reference proteome</keyword>
<dbReference type="SUPFAM" id="SSF143631">
    <property type="entry name" value="ApbE-like"/>
    <property type="match status" value="1"/>
</dbReference>
<feature type="binding site" evidence="11">
    <location>
        <position position="306"/>
    </location>
    <ligand>
        <name>Mg(2+)</name>
        <dbReference type="ChEBI" id="CHEBI:18420"/>
    </ligand>
</feature>
<evidence type="ECO:0000256" key="12">
    <source>
        <dbReference type="RuleBase" id="RU363002"/>
    </source>
</evidence>
<evidence type="ECO:0000256" key="3">
    <source>
        <dbReference type="ARBA" id="ARBA00022630"/>
    </source>
</evidence>
<keyword evidence="6 10" id="KW-0274">FAD</keyword>
<comment type="subcellular location">
    <subcellularLocation>
        <location evidence="12">Cell inner membrane</location>
        <topology evidence="12">Lipid-anchor</topology>
        <orientation evidence="12">Periplasmic side</orientation>
    </subcellularLocation>
</comment>
<dbReference type="PANTHER" id="PTHR30040:SF2">
    <property type="entry name" value="FAD:PROTEIN FMN TRANSFERASE"/>
    <property type="match status" value="1"/>
</dbReference>
<dbReference type="Proteomes" id="UP000184010">
    <property type="component" value="Unassembled WGS sequence"/>
</dbReference>
<dbReference type="Gene3D" id="3.10.520.10">
    <property type="entry name" value="ApbE-like domains"/>
    <property type="match status" value="1"/>
</dbReference>
<dbReference type="InterPro" id="IPR003374">
    <property type="entry name" value="ApbE-like_sf"/>
</dbReference>
<dbReference type="GO" id="GO:0046872">
    <property type="term" value="F:metal ion binding"/>
    <property type="evidence" value="ECO:0007669"/>
    <property type="project" value="UniProtKB-UniRule"/>
</dbReference>
<comment type="function">
    <text evidence="12">Flavin transferase that catalyzes the transfer of the FMN moiety of FAD and its covalent binding to the hydroxyl group of a threonine residue in a target flavoprotein.</text>
</comment>
<evidence type="ECO:0000256" key="2">
    <source>
        <dbReference type="ARBA" id="ARBA00016337"/>
    </source>
</evidence>
<keyword evidence="12" id="KW-1003">Cell membrane</keyword>
<keyword evidence="3 10" id="KW-0285">Flavoprotein</keyword>
<feature type="binding site" evidence="11">
    <location>
        <position position="302"/>
    </location>
    <ligand>
        <name>Mg(2+)</name>
        <dbReference type="ChEBI" id="CHEBI:18420"/>
    </ligand>
</feature>
<evidence type="ECO:0000256" key="1">
    <source>
        <dbReference type="ARBA" id="ARBA00011955"/>
    </source>
</evidence>
<dbReference type="PROSITE" id="PS51257">
    <property type="entry name" value="PROKAR_LIPOPROTEIN"/>
    <property type="match status" value="1"/>
</dbReference>
<name>A0A1M7UUU3_9FIRM</name>
<dbReference type="InterPro" id="IPR024932">
    <property type="entry name" value="ApbE"/>
</dbReference>
<keyword evidence="12 13" id="KW-0449">Lipoprotein</keyword>
<dbReference type="GO" id="GO:0005886">
    <property type="term" value="C:plasma membrane"/>
    <property type="evidence" value="ECO:0007669"/>
    <property type="project" value="UniProtKB-SubCell"/>
</dbReference>
<dbReference type="AlphaFoldDB" id="A0A1M7UUU3"/>
<dbReference type="PIRSF" id="PIRSF006268">
    <property type="entry name" value="ApbE"/>
    <property type="match status" value="1"/>
</dbReference>
<sequence length="366" mass="40628">MQNLRPSSFKSRLLVMLICVCLSFSLVGCLSAETKVKEFEPVVETTFLMGTVAKITIYDEIKDKEIFQRVFDRLTDIEQRMTINDDYPNSEIIHLNKVSGKEFVKINPDTFFVLEKAKYFAELSQGKFDITIGPIVKLWNIGSDNARVPGIDEINEKLPLVDYHDLILDKDNSSAKLNQEGMVVDLGAIAKGYAADEAVKILKEAGIEHAIVNLGGNIVAMNTKPDGSLWRLGLQDPYEIRGKSMGVVLLNDQTLVSSGTYERYFEEDGKVYHHLIDPDTGYPGENGLISVSIITKESVNADGLSTGTFLLGLEEGMKMIEKIPDTEAIFVTADKKVYVTSGINSSNFEITNPDYHLQTTPSPEAK</sequence>
<evidence type="ECO:0000256" key="7">
    <source>
        <dbReference type="ARBA" id="ARBA00022842"/>
    </source>
</evidence>
<keyword evidence="7 10" id="KW-0460">Magnesium</keyword>
<keyword evidence="5 10" id="KW-0479">Metal-binding</keyword>
<gene>
    <name evidence="13" type="ORF">SAMN02745215_04715</name>
</gene>
<keyword evidence="12" id="KW-0997">Cell inner membrane</keyword>
<keyword evidence="12" id="KW-0472">Membrane</keyword>
<dbReference type="Pfam" id="PF02424">
    <property type="entry name" value="ApbE"/>
    <property type="match status" value="1"/>
</dbReference>
<evidence type="ECO:0000256" key="4">
    <source>
        <dbReference type="ARBA" id="ARBA00022679"/>
    </source>
</evidence>
<comment type="cofactor">
    <cofactor evidence="11">
        <name>Mg(2+)</name>
        <dbReference type="ChEBI" id="CHEBI:18420"/>
    </cofactor>
    <cofactor evidence="11">
        <name>Mn(2+)</name>
        <dbReference type="ChEBI" id="CHEBI:29035"/>
    </cofactor>
    <text evidence="11">Magnesium. Can also use manganese.</text>
</comment>
<evidence type="ECO:0000313" key="14">
    <source>
        <dbReference type="Proteomes" id="UP000184010"/>
    </source>
</evidence>
<evidence type="ECO:0000313" key="13">
    <source>
        <dbReference type="EMBL" id="SHN86753.1"/>
    </source>
</evidence>
<protein>
    <recommendedName>
        <fullName evidence="2 10">FAD:protein FMN transferase</fullName>
        <ecNumber evidence="1 10">2.7.1.180</ecNumber>
    </recommendedName>
    <alternativeName>
        <fullName evidence="8 10">Flavin transferase</fullName>
    </alternativeName>
</protein>
<dbReference type="EC" id="2.7.1.180" evidence="1 10"/>
<evidence type="ECO:0000256" key="5">
    <source>
        <dbReference type="ARBA" id="ARBA00022723"/>
    </source>
</evidence>
<dbReference type="STRING" id="1121395.SAMN02745215_04715"/>
<dbReference type="EMBL" id="FRDN01000017">
    <property type="protein sequence ID" value="SHN86753.1"/>
    <property type="molecule type" value="Genomic_DNA"/>
</dbReference>
<comment type="similarity">
    <text evidence="10 12">Belongs to the ApbE family.</text>
</comment>